<keyword evidence="8" id="KW-1185">Reference proteome</keyword>
<dbReference type="EMBL" id="KV425889">
    <property type="protein sequence ID" value="KZW02317.1"/>
    <property type="molecule type" value="Genomic_DNA"/>
</dbReference>
<evidence type="ECO:0000313" key="8">
    <source>
        <dbReference type="Proteomes" id="UP000077266"/>
    </source>
</evidence>
<keyword evidence="2 4" id="KW-0863">Zinc-finger</keyword>
<evidence type="ECO:0000256" key="4">
    <source>
        <dbReference type="PROSITE-ProRule" id="PRU00134"/>
    </source>
</evidence>
<evidence type="ECO:0000259" key="6">
    <source>
        <dbReference type="PROSITE" id="PS50865"/>
    </source>
</evidence>
<accession>A0A165PKT7</accession>
<proteinExistence type="predicted"/>
<evidence type="ECO:0000256" key="1">
    <source>
        <dbReference type="ARBA" id="ARBA00022723"/>
    </source>
</evidence>
<dbReference type="AlphaFoldDB" id="A0A165PKT7"/>
<dbReference type="Proteomes" id="UP000077266">
    <property type="component" value="Unassembled WGS sequence"/>
</dbReference>
<protein>
    <recommendedName>
        <fullName evidence="6">MYND-type domain-containing protein</fullName>
    </recommendedName>
</protein>
<evidence type="ECO:0000256" key="2">
    <source>
        <dbReference type="ARBA" id="ARBA00022771"/>
    </source>
</evidence>
<dbReference type="Gene3D" id="6.10.140.2220">
    <property type="match status" value="1"/>
</dbReference>
<feature type="domain" description="MYND-type" evidence="6">
    <location>
        <begin position="633"/>
        <end position="676"/>
    </location>
</feature>
<dbReference type="PROSITE" id="PS50865">
    <property type="entry name" value="ZF_MYND_2"/>
    <property type="match status" value="1"/>
</dbReference>
<feature type="region of interest" description="Disordered" evidence="5">
    <location>
        <begin position="1"/>
        <end position="26"/>
    </location>
</feature>
<sequence length="730" mass="80933">MSLDSIDERSEGSSLTPPDTSREDSLDLVARRPDVPVAALASGSQCSFGSHGQDAFRSLKHHITSKISFPSLKTRRGYRVVSRNFDPSVTDLRQHYLNSLDDDHALAAVAFTWNKLCLDDGMRDGVLTSAGKWLTRCVLAKVFGLHFLRAVCSVSGLEWIQKLSKADHLVPALITLLRGTGSTPATVLSDMASEVLSTLASSRVEDPFIVFQLIELAGKIPPSALAALMPAIAQSAAVAKLAKKTVVGLRKTRILCEFLVALLRHGGPPEQRWAYWALSRLHPPCTRPLAPGKLQHFSEHSVKGHTSSQHTKTLAKNVRDCTTFMFAFNLKEDFGELGKKLATVIRVEPQAIPEKCREGDFLLRCADAARKRRKGREAADVLMVEYHLAQGELEEAEAVARTALDRNPNGGAFFRRALVAAGRFDDEEAIACTRPARGVPPSLLLDAAASRLEAFSNRALDPYNRAGLDEEELAQSHTMAIDELRAYLQVAPQDDRRRGFALARQIIHELCISGSEMPADMSPLRDLLDEWTIAEAAEQDIWGDRPDTGALKSQPMMKTIFDLYPAAASELRKRQLDGLRNIRPRSTKHDIAVWREYLHDRPQSSECIVQLDWTRIPEAVLDELIIGKDGPCLRQCDRPECTVRSITLCLCATCGSARYCSIDCQLLDRPTHKYDCLALPEPPRVLQIAQSSDGIGDESFYVEMMKESRFFNKRIDMSIGIEEVDADAKV</sequence>
<dbReference type="SUPFAM" id="SSF144232">
    <property type="entry name" value="HIT/MYND zinc finger-like"/>
    <property type="match status" value="1"/>
</dbReference>
<evidence type="ECO:0000256" key="5">
    <source>
        <dbReference type="SAM" id="MobiDB-lite"/>
    </source>
</evidence>
<evidence type="ECO:0000256" key="3">
    <source>
        <dbReference type="ARBA" id="ARBA00022833"/>
    </source>
</evidence>
<name>A0A165PKT7_EXIGL</name>
<dbReference type="GO" id="GO:0008270">
    <property type="term" value="F:zinc ion binding"/>
    <property type="evidence" value="ECO:0007669"/>
    <property type="project" value="UniProtKB-KW"/>
</dbReference>
<dbReference type="InterPro" id="IPR002893">
    <property type="entry name" value="Znf_MYND"/>
</dbReference>
<reference evidence="7 8" key="1">
    <citation type="journal article" date="2016" name="Mol. Biol. Evol.">
        <title>Comparative Genomics of Early-Diverging Mushroom-Forming Fungi Provides Insights into the Origins of Lignocellulose Decay Capabilities.</title>
        <authorList>
            <person name="Nagy L.G."/>
            <person name="Riley R."/>
            <person name="Tritt A."/>
            <person name="Adam C."/>
            <person name="Daum C."/>
            <person name="Floudas D."/>
            <person name="Sun H."/>
            <person name="Yadav J.S."/>
            <person name="Pangilinan J."/>
            <person name="Larsson K.H."/>
            <person name="Matsuura K."/>
            <person name="Barry K."/>
            <person name="Labutti K."/>
            <person name="Kuo R."/>
            <person name="Ohm R.A."/>
            <person name="Bhattacharya S.S."/>
            <person name="Shirouzu T."/>
            <person name="Yoshinaga Y."/>
            <person name="Martin F.M."/>
            <person name="Grigoriev I.V."/>
            <person name="Hibbett D.S."/>
        </authorList>
    </citation>
    <scope>NUCLEOTIDE SEQUENCE [LARGE SCALE GENOMIC DNA]</scope>
    <source>
        <strain evidence="7 8">HHB12029</strain>
    </source>
</reference>
<evidence type="ECO:0000313" key="7">
    <source>
        <dbReference type="EMBL" id="KZW02317.1"/>
    </source>
</evidence>
<dbReference type="Pfam" id="PF01753">
    <property type="entry name" value="zf-MYND"/>
    <property type="match status" value="1"/>
</dbReference>
<organism evidence="7 8">
    <name type="scientific">Exidia glandulosa HHB12029</name>
    <dbReference type="NCBI Taxonomy" id="1314781"/>
    <lineage>
        <taxon>Eukaryota</taxon>
        <taxon>Fungi</taxon>
        <taxon>Dikarya</taxon>
        <taxon>Basidiomycota</taxon>
        <taxon>Agaricomycotina</taxon>
        <taxon>Agaricomycetes</taxon>
        <taxon>Auriculariales</taxon>
        <taxon>Exidiaceae</taxon>
        <taxon>Exidia</taxon>
    </lineage>
</organism>
<feature type="compositionally biased region" description="Basic and acidic residues" evidence="5">
    <location>
        <begin position="1"/>
        <end position="11"/>
    </location>
</feature>
<keyword evidence="1" id="KW-0479">Metal-binding</keyword>
<gene>
    <name evidence="7" type="ORF">EXIGLDRAFT_707709</name>
</gene>
<dbReference type="InParanoid" id="A0A165PKT7"/>
<keyword evidence="3" id="KW-0862">Zinc</keyword>